<keyword evidence="8 15" id="KW-0862">Zinc</keyword>
<feature type="compositionally biased region" description="Basic and acidic residues" evidence="16">
    <location>
        <begin position="398"/>
        <end position="417"/>
    </location>
</feature>
<keyword evidence="5 15" id="KW-0863">Zinc-finger</keyword>
<feature type="domain" description="Helicase ATP-binding" evidence="18">
    <location>
        <begin position="456"/>
        <end position="630"/>
    </location>
</feature>
<dbReference type="OrthoDB" id="5600252at2759"/>
<evidence type="ECO:0000256" key="10">
    <source>
        <dbReference type="ARBA" id="ARBA00023054"/>
    </source>
</evidence>
<evidence type="ECO:0000259" key="18">
    <source>
        <dbReference type="PROSITE" id="PS51192"/>
    </source>
</evidence>
<dbReference type="SMART" id="SM00847">
    <property type="entry name" value="HA2"/>
    <property type="match status" value="1"/>
</dbReference>
<dbReference type="Gene3D" id="3.10.110.10">
    <property type="entry name" value="Ubiquitin Conjugating Enzyme"/>
    <property type="match status" value="1"/>
</dbReference>
<feature type="domain" description="C3H1-type" evidence="17">
    <location>
        <begin position="238"/>
        <end position="265"/>
    </location>
</feature>
<dbReference type="InterPro" id="IPR002464">
    <property type="entry name" value="DNA/RNA_helicase_DEAH_CS"/>
</dbReference>
<dbReference type="Pfam" id="PF04408">
    <property type="entry name" value="WHD_HA2"/>
    <property type="match status" value="1"/>
</dbReference>
<name>W8CDH7_CERCA</name>
<evidence type="ECO:0000256" key="16">
    <source>
        <dbReference type="SAM" id="MobiDB-lite"/>
    </source>
</evidence>
<dbReference type="InterPro" id="IPR059023">
    <property type="entry name" value="RNA_hel_CTD"/>
</dbReference>
<dbReference type="PROSITE" id="PS51192">
    <property type="entry name" value="HELICASE_ATP_BIND_1"/>
    <property type="match status" value="1"/>
</dbReference>
<dbReference type="FunFam" id="1.20.120.1080:FF:000002">
    <property type="entry name" value="Putative ATP-dependent RNA helicase DHX36"/>
    <property type="match status" value="1"/>
</dbReference>
<dbReference type="Gene3D" id="3.40.50.300">
    <property type="entry name" value="P-loop containing nucleotide triphosphate hydrolases"/>
    <property type="match status" value="2"/>
</dbReference>
<dbReference type="GO" id="GO:0008270">
    <property type="term" value="F:zinc ion binding"/>
    <property type="evidence" value="ECO:0007669"/>
    <property type="project" value="UniProtKB-KW"/>
</dbReference>
<keyword evidence="4" id="KW-0547">Nucleotide-binding</keyword>
<organism evidence="20">
    <name type="scientific">Ceratitis capitata</name>
    <name type="common">Mediterranean fruit fly</name>
    <name type="synonym">Tephritis capitata</name>
    <dbReference type="NCBI Taxonomy" id="7213"/>
    <lineage>
        <taxon>Eukaryota</taxon>
        <taxon>Metazoa</taxon>
        <taxon>Ecdysozoa</taxon>
        <taxon>Arthropoda</taxon>
        <taxon>Hexapoda</taxon>
        <taxon>Insecta</taxon>
        <taxon>Pterygota</taxon>
        <taxon>Neoptera</taxon>
        <taxon>Endopterygota</taxon>
        <taxon>Diptera</taxon>
        <taxon>Brachycera</taxon>
        <taxon>Muscomorpha</taxon>
        <taxon>Tephritoidea</taxon>
        <taxon>Tephritidae</taxon>
        <taxon>Ceratitis</taxon>
        <taxon>Ceratitis</taxon>
    </lineage>
</organism>
<comment type="catalytic activity">
    <reaction evidence="11">
        <text>ATP + H2O = ADP + phosphate + H(+)</text>
        <dbReference type="Rhea" id="RHEA:13065"/>
        <dbReference type="ChEBI" id="CHEBI:15377"/>
        <dbReference type="ChEBI" id="CHEBI:15378"/>
        <dbReference type="ChEBI" id="CHEBI:30616"/>
        <dbReference type="ChEBI" id="CHEBI:43474"/>
        <dbReference type="ChEBI" id="CHEBI:456216"/>
        <dbReference type="EC" id="3.6.4.13"/>
    </reaction>
</comment>
<evidence type="ECO:0000256" key="1">
    <source>
        <dbReference type="ARBA" id="ARBA00008792"/>
    </source>
</evidence>
<dbReference type="Gene3D" id="4.10.1000.10">
    <property type="entry name" value="Zinc finger, CCCH-type"/>
    <property type="match status" value="1"/>
</dbReference>
<dbReference type="SMART" id="SM00490">
    <property type="entry name" value="HELICc"/>
    <property type="match status" value="1"/>
</dbReference>
<dbReference type="EC" id="3.6.4.13" evidence="2"/>
<dbReference type="GO" id="GO:0003723">
    <property type="term" value="F:RNA binding"/>
    <property type="evidence" value="ECO:0007669"/>
    <property type="project" value="TreeGrafter"/>
</dbReference>
<dbReference type="SMART" id="SM00356">
    <property type="entry name" value="ZnF_C3H1"/>
    <property type="match status" value="1"/>
</dbReference>
<dbReference type="AlphaFoldDB" id="W8CDH7"/>
<keyword evidence="9" id="KW-0067">ATP-binding</keyword>
<comment type="function">
    <text evidence="12">Probable ATP-binding RNA helicase.</text>
</comment>
<dbReference type="FunFam" id="3.40.50.300:FF:000325">
    <property type="entry name" value="ATP-dependent RNA helicase DHX29"/>
    <property type="match status" value="1"/>
</dbReference>
<dbReference type="InterPro" id="IPR011545">
    <property type="entry name" value="DEAD/DEAH_box_helicase_dom"/>
</dbReference>
<dbReference type="Pfam" id="PF21010">
    <property type="entry name" value="HA2_C"/>
    <property type="match status" value="1"/>
</dbReference>
<evidence type="ECO:0000256" key="7">
    <source>
        <dbReference type="ARBA" id="ARBA00022806"/>
    </source>
</evidence>
<evidence type="ECO:0000256" key="11">
    <source>
        <dbReference type="ARBA" id="ARBA00047984"/>
    </source>
</evidence>
<dbReference type="Pfam" id="PF05773">
    <property type="entry name" value="RWD"/>
    <property type="match status" value="1"/>
</dbReference>
<dbReference type="Pfam" id="PF00270">
    <property type="entry name" value="DEAD"/>
    <property type="match status" value="1"/>
</dbReference>
<comment type="similarity">
    <text evidence="1">Belongs to the DEAD box helicase family. DEAH subfamily.</text>
</comment>
<evidence type="ECO:0000256" key="15">
    <source>
        <dbReference type="PROSITE-ProRule" id="PRU00723"/>
    </source>
</evidence>
<dbReference type="InterPro" id="IPR048333">
    <property type="entry name" value="HA2_WH"/>
</dbReference>
<keyword evidence="6" id="KW-0378">Hydrolase</keyword>
<evidence type="ECO:0000256" key="9">
    <source>
        <dbReference type="ARBA" id="ARBA00022840"/>
    </source>
</evidence>
<evidence type="ECO:0000256" key="3">
    <source>
        <dbReference type="ARBA" id="ARBA00022723"/>
    </source>
</evidence>
<dbReference type="CDD" id="cd18791">
    <property type="entry name" value="SF2_C_RHA"/>
    <property type="match status" value="1"/>
</dbReference>
<evidence type="ECO:0000256" key="2">
    <source>
        <dbReference type="ARBA" id="ARBA00012552"/>
    </source>
</evidence>
<dbReference type="InterPro" id="IPR000571">
    <property type="entry name" value="Znf_CCCH"/>
</dbReference>
<sequence>MDPEQDENWYLRPLCDPRTTNAPVKVAPAKVAVKTEMQELRLSEASQKITMETLRAIHGPEFRLNDASVYSDRGSHMKKAYWEDRGTLVVHSVTNYSAESQKAETPEDRLRRFALLKLENYGFAPLHCVEAYDHCNGNTDDALLLLYRKYMRIPGLQSEKTSLLNNDLNEDELLEMRNDEKAALESIYDEVFEEKEKDTIWSLKFKIDHLMVHSPSERRRQTGGKEQNTKQKQSQIVNGKARCRNFDRDGTCRFGGKCRFAHVRPTPVIDDGKRIKTDSFLDGNEEDNWFFLEIRFPPHTRYPYEAPFIYLKTTCHDLPRDVLLLVARRLYCEARSICADGMGCVYSICETLQNGEAYSQMPKGDSHPFPSDAKSLFANDQDVADVLNGEEPQVLPTHYERGQTSHTEQQRSLKQTENEDRVLLRRFLQRQDDERYRKMMSGRRSLPAFEKMIEILDLMEQSQVIVISGETGCGKSTQVPQFILDNWLFQASKLKEANKMPHVEVVCTQPRRLSAIGVAERVADERTERVGQTVGYQIRLENKISSTTRLTFCTTGILLRRLAADPLLSTVSHIIVDEVHERSEESDFLLMILKDLLKQRHDLKVILMSATLNAKLFSDYFGGAPVLEIPGRTFHVEQLFLEDVLEVCDYVMECDSQYCRKITKKEEEELMRELEYSDVKSEVAAPGKNIKDDKLTLAQMYGRYGDYSKKTCKSIYLMEPMKINPELVESVLKYIVEGEHNWPKEGTILLFLPGLQEIQTIHEALKDSTLFGSRNGNFIVLPLHSSLSSEEQSAIFRPAPKGKRKIVLSTNIAETSITIDDCVFVVDYGLMKEKRFDANRNMESLELVWVSRANAMQRKGRAGRVMPGVCIHLFTGHRFRHNFLAQPVPEIHRVPLEQLVLRIKTLPCFSAKNTLEVLGRTLEPPTEENILSAVRRLQDVGALDETQNLTALGHHLSALPVDVRIGKLMLYGAIFQCLDSVLTIAACLSHKSPFVSPFNKRAEAEKRKREFAICNSDHLTMLLAYKKWLEVSRRNFFASRNYADEHFLSLKTLETISEVKYQFLELLVSIGFVPVNIPRKRKNASDNILDLTGADLNVNGENNRLLISLLYAALYPNIVKVLTPERSYISTVGGAMAKMHNAKDLRFKTRQDGFVAIHPSSVNAIVGSFQSPFLIYQEKVKTSRIFIRECSMLPLVPLVLFAGSDFKIELHGGDFVFLLEEDWIILKAHTHETAEMIQCLRLELLKLLEEKISDPCLNLLNHENGLKIIKTIVHLITNNN</sequence>
<evidence type="ECO:0000313" key="20">
    <source>
        <dbReference type="EMBL" id="JAC04630.1"/>
    </source>
</evidence>
<dbReference type="GO" id="GO:0016787">
    <property type="term" value="F:hydrolase activity"/>
    <property type="evidence" value="ECO:0007669"/>
    <property type="project" value="UniProtKB-KW"/>
</dbReference>
<dbReference type="Gene3D" id="1.20.120.1080">
    <property type="match status" value="1"/>
</dbReference>
<evidence type="ECO:0000259" key="19">
    <source>
        <dbReference type="PROSITE" id="PS51194"/>
    </source>
</evidence>
<evidence type="ECO:0000259" key="17">
    <source>
        <dbReference type="PROSITE" id="PS50103"/>
    </source>
</evidence>
<gene>
    <name evidence="20" type="primary">DHX57</name>
</gene>
<dbReference type="Pfam" id="PF00642">
    <property type="entry name" value="zf-CCCH"/>
    <property type="match status" value="1"/>
</dbReference>
<feature type="region of interest" description="Disordered" evidence="16">
    <location>
        <begin position="395"/>
        <end position="417"/>
    </location>
</feature>
<dbReference type="SMART" id="SM00487">
    <property type="entry name" value="DEXDc"/>
    <property type="match status" value="1"/>
</dbReference>
<feature type="zinc finger region" description="C3H1-type" evidence="15">
    <location>
        <begin position="238"/>
        <end position="265"/>
    </location>
</feature>
<dbReference type="InterPro" id="IPR011709">
    <property type="entry name" value="DEAD-box_helicase_OB_fold"/>
</dbReference>
<dbReference type="PANTHER" id="PTHR18934:SF145">
    <property type="entry name" value="ATP-DEPENDENT RNA HELICASE DHX57-RELATED"/>
    <property type="match status" value="1"/>
</dbReference>
<dbReference type="FunFam" id="3.40.50.300:FF:000284">
    <property type="entry name" value="probable ATP-dependent RNA helicase YTHDC2"/>
    <property type="match status" value="1"/>
</dbReference>
<evidence type="ECO:0000256" key="5">
    <source>
        <dbReference type="ARBA" id="ARBA00022771"/>
    </source>
</evidence>
<dbReference type="InterPro" id="IPR014001">
    <property type="entry name" value="Helicase_ATP-bd"/>
</dbReference>
<dbReference type="PROSITE" id="PS50103">
    <property type="entry name" value="ZF_C3H1"/>
    <property type="match status" value="1"/>
</dbReference>
<dbReference type="InterPro" id="IPR001650">
    <property type="entry name" value="Helicase_C-like"/>
</dbReference>
<dbReference type="InterPro" id="IPR016135">
    <property type="entry name" value="UBQ-conjugating_enzyme/RWD"/>
</dbReference>
<reference evidence="20" key="1">
    <citation type="submission" date="2013-07" db="EMBL/GenBank/DDBJ databases">
        <authorList>
            <person name="Geib S."/>
        </authorList>
    </citation>
    <scope>NUCLEOTIDE SEQUENCE</scope>
</reference>
<keyword evidence="10" id="KW-0175">Coiled coil</keyword>
<dbReference type="SUPFAM" id="SSF52540">
    <property type="entry name" value="P-loop containing nucleoside triphosphate hydrolases"/>
    <property type="match status" value="1"/>
</dbReference>
<evidence type="ECO:0000256" key="14">
    <source>
        <dbReference type="ARBA" id="ARBA00083389"/>
    </source>
</evidence>
<dbReference type="PROSITE" id="PS00690">
    <property type="entry name" value="DEAH_ATP_HELICASE"/>
    <property type="match status" value="1"/>
</dbReference>
<dbReference type="InterPro" id="IPR007502">
    <property type="entry name" value="Helicase-assoc_dom"/>
</dbReference>
<accession>W8CDH7</accession>
<dbReference type="InterPro" id="IPR027417">
    <property type="entry name" value="P-loop_NTPase"/>
</dbReference>
<protein>
    <recommendedName>
        <fullName evidence="13">Putative ATP-dependent RNA helicase DHX57</fullName>
        <ecNumber evidence="2">3.6.4.13</ecNumber>
    </recommendedName>
    <alternativeName>
        <fullName evidence="14">DEAH box protein 57</fullName>
    </alternativeName>
</protein>
<keyword evidence="3 15" id="KW-0479">Metal-binding</keyword>
<dbReference type="EMBL" id="GAMC01001926">
    <property type="protein sequence ID" value="JAC04630.1"/>
    <property type="molecule type" value="mRNA"/>
</dbReference>
<proteinExistence type="evidence at transcript level"/>
<feature type="domain" description="Helicase C-terminal" evidence="19">
    <location>
        <begin position="727"/>
        <end position="907"/>
    </location>
</feature>
<dbReference type="Pfam" id="PF00271">
    <property type="entry name" value="Helicase_C"/>
    <property type="match status" value="1"/>
</dbReference>
<evidence type="ECO:0000256" key="4">
    <source>
        <dbReference type="ARBA" id="ARBA00022741"/>
    </source>
</evidence>
<dbReference type="SUPFAM" id="SSF54495">
    <property type="entry name" value="UBC-like"/>
    <property type="match status" value="1"/>
</dbReference>
<dbReference type="GO" id="GO:0003724">
    <property type="term" value="F:RNA helicase activity"/>
    <property type="evidence" value="ECO:0007669"/>
    <property type="project" value="UniProtKB-EC"/>
</dbReference>
<dbReference type="Pfam" id="PF07717">
    <property type="entry name" value="OB_NTP_bind"/>
    <property type="match status" value="1"/>
</dbReference>
<evidence type="ECO:0000256" key="13">
    <source>
        <dbReference type="ARBA" id="ARBA00071682"/>
    </source>
</evidence>
<dbReference type="GO" id="GO:0005524">
    <property type="term" value="F:ATP binding"/>
    <property type="evidence" value="ECO:0007669"/>
    <property type="project" value="UniProtKB-KW"/>
</dbReference>
<evidence type="ECO:0000256" key="8">
    <source>
        <dbReference type="ARBA" id="ARBA00022833"/>
    </source>
</evidence>
<keyword evidence="7 20" id="KW-0347">Helicase</keyword>
<evidence type="ECO:0000256" key="12">
    <source>
        <dbReference type="ARBA" id="ARBA00057709"/>
    </source>
</evidence>
<dbReference type="PROSITE" id="PS51194">
    <property type="entry name" value="HELICASE_CTER"/>
    <property type="match status" value="1"/>
</dbReference>
<dbReference type="PANTHER" id="PTHR18934">
    <property type="entry name" value="ATP-DEPENDENT RNA HELICASE"/>
    <property type="match status" value="1"/>
</dbReference>
<dbReference type="Pfam" id="PF26026">
    <property type="entry name" value="RNA_hel_CTD"/>
    <property type="match status" value="1"/>
</dbReference>
<dbReference type="InterPro" id="IPR006575">
    <property type="entry name" value="RWD_dom"/>
</dbReference>
<reference evidence="20" key="2">
    <citation type="journal article" date="2014" name="BMC Genomics">
        <title>A genomic perspective to assessing quality of mass-reared SIT flies used in Mediterranean fruit fly (Ceratitis capitata) eradication in California.</title>
        <authorList>
            <person name="Calla B."/>
            <person name="Hall B."/>
            <person name="Hou S."/>
            <person name="Geib S.M."/>
        </authorList>
    </citation>
    <scope>NUCLEOTIDE SEQUENCE</scope>
</reference>
<evidence type="ECO:0000256" key="6">
    <source>
        <dbReference type="ARBA" id="ARBA00022801"/>
    </source>
</evidence>